<sequence>MDARKTRWVAVLAALALGIFLAGAALGAEKLLVCGPCSRSFLPVAEKAVADLGLSGKVQVAKTSCLGDCAGAPVLEFRGQVYSRMTEGKLKDLLRKAKL</sequence>
<dbReference type="HOGENOM" id="CLU_177869_0_0_0"/>
<dbReference type="InterPro" id="IPR036249">
    <property type="entry name" value="Thioredoxin-like_sf"/>
</dbReference>
<dbReference type="STRING" id="584708.Apau_2196"/>
<protein>
    <recommendedName>
        <fullName evidence="3">(2Fe-2S) ferredoxin domain-containing protein</fullName>
    </recommendedName>
</protein>
<evidence type="ECO:0008006" key="3">
    <source>
        <dbReference type="Google" id="ProtNLM"/>
    </source>
</evidence>
<keyword evidence="2" id="KW-1185">Reference proteome</keyword>
<name>E3CZA9_9BACT</name>
<dbReference type="CDD" id="cd02980">
    <property type="entry name" value="TRX_Fd_family"/>
    <property type="match status" value="1"/>
</dbReference>
<dbReference type="RefSeq" id="WP_006301850.1">
    <property type="nucleotide sequence ID" value="NZ_CM001022.1"/>
</dbReference>
<dbReference type="PaxDb" id="584708-Apau_2196"/>
<gene>
    <name evidence="1" type="ORF">Apau_2196</name>
</gene>
<dbReference type="Pfam" id="PF01257">
    <property type="entry name" value="2Fe-2S_thioredx"/>
    <property type="match status" value="1"/>
</dbReference>
<reference evidence="1 2" key="1">
    <citation type="journal article" date="2010" name="Stand. Genomic Sci.">
        <title>Non-contiguous finished genome sequence of Aminomonas paucivorans type strain (GLU-3).</title>
        <authorList>
            <person name="Pitluck S."/>
            <person name="Yasawong M."/>
            <person name="Held B."/>
            <person name="Lapidus A."/>
            <person name="Nolan M."/>
            <person name="Copeland A."/>
            <person name="Lucas S."/>
            <person name="Del Rio T.G."/>
            <person name="Tice H."/>
            <person name="Cheng J.F."/>
            <person name="Chertkov O."/>
            <person name="Goodwin L."/>
            <person name="Tapia R."/>
            <person name="Han C."/>
            <person name="Liolios K."/>
            <person name="Ivanova N."/>
            <person name="Mavromatis K."/>
            <person name="Ovchinnikova G."/>
            <person name="Pati A."/>
            <person name="Chen A."/>
            <person name="Palaniappan K."/>
            <person name="Land M."/>
            <person name="Hauser L."/>
            <person name="Chang Y.J."/>
            <person name="Jeffries C.D."/>
            <person name="Pukall R."/>
            <person name="Spring S."/>
            <person name="Rohde M."/>
            <person name="Sikorski J."/>
            <person name="Goker M."/>
            <person name="Woyke T."/>
            <person name="Bristow J."/>
            <person name="Eisen J.A."/>
            <person name="Markowitz V."/>
            <person name="Hugenholtz P."/>
            <person name="Kyrpides N.C."/>
            <person name="Klenk H.P."/>
        </authorList>
    </citation>
    <scope>NUCLEOTIDE SEQUENCE [LARGE SCALE GENOMIC DNA]</scope>
    <source>
        <strain evidence="1 2">DSM 12260</strain>
    </source>
</reference>
<dbReference type="eggNOG" id="COG1905">
    <property type="taxonomic scope" value="Bacteria"/>
</dbReference>
<organism evidence="1 2">
    <name type="scientific">Aminomonas paucivorans DSM 12260</name>
    <dbReference type="NCBI Taxonomy" id="584708"/>
    <lineage>
        <taxon>Bacteria</taxon>
        <taxon>Thermotogati</taxon>
        <taxon>Synergistota</taxon>
        <taxon>Synergistia</taxon>
        <taxon>Synergistales</taxon>
        <taxon>Synergistaceae</taxon>
        <taxon>Aminomonas</taxon>
    </lineage>
</organism>
<dbReference type="Gene3D" id="3.40.30.10">
    <property type="entry name" value="Glutaredoxin"/>
    <property type="match status" value="1"/>
</dbReference>
<dbReference type="AlphaFoldDB" id="E3CZA9"/>
<evidence type="ECO:0000313" key="1">
    <source>
        <dbReference type="EMBL" id="EFQ24606.1"/>
    </source>
</evidence>
<accession>E3CZA9</accession>
<dbReference type="EMBL" id="CM001022">
    <property type="protein sequence ID" value="EFQ24606.1"/>
    <property type="molecule type" value="Genomic_DNA"/>
</dbReference>
<proteinExistence type="predicted"/>
<dbReference type="SUPFAM" id="SSF52833">
    <property type="entry name" value="Thioredoxin-like"/>
    <property type="match status" value="1"/>
</dbReference>
<evidence type="ECO:0000313" key="2">
    <source>
        <dbReference type="Proteomes" id="UP000005096"/>
    </source>
</evidence>
<dbReference type="Proteomes" id="UP000005096">
    <property type="component" value="Chromosome"/>
</dbReference>